<dbReference type="OrthoDB" id="9810507at2"/>
<organism evidence="2 5">
    <name type="scientific">Dolosigranulum pigrum</name>
    <dbReference type="NCBI Taxonomy" id="29394"/>
    <lineage>
        <taxon>Bacteria</taxon>
        <taxon>Bacillati</taxon>
        <taxon>Bacillota</taxon>
        <taxon>Bacilli</taxon>
        <taxon>Lactobacillales</taxon>
        <taxon>Carnobacteriaceae</taxon>
        <taxon>Dolosigranulum</taxon>
    </lineage>
</organism>
<feature type="domain" description="S1 motif" evidence="1">
    <location>
        <begin position="6"/>
        <end position="75"/>
    </location>
</feature>
<dbReference type="EMBL" id="NAQV01000001">
    <property type="protein sequence ID" value="RAN65380.1"/>
    <property type="molecule type" value="Genomic_DNA"/>
</dbReference>
<dbReference type="Pfam" id="PF00575">
    <property type="entry name" value="S1"/>
    <property type="match status" value="1"/>
</dbReference>
<protein>
    <submittedName>
        <fullName evidence="2">RNA-binding protein S1</fullName>
    </submittedName>
    <submittedName>
        <fullName evidence="3">S1 RNA-binding domain-containing protein</fullName>
    </submittedName>
</protein>
<dbReference type="EMBL" id="MUYF01000003">
    <property type="protein sequence ID" value="OOL81202.1"/>
    <property type="molecule type" value="Genomic_DNA"/>
</dbReference>
<evidence type="ECO:0000313" key="2">
    <source>
        <dbReference type="EMBL" id="OOL81202.1"/>
    </source>
</evidence>
<evidence type="ECO:0000313" key="3">
    <source>
        <dbReference type="EMBL" id="QDO91781.1"/>
    </source>
</evidence>
<dbReference type="SMART" id="SM00316">
    <property type="entry name" value="S1"/>
    <property type="match status" value="1"/>
</dbReference>
<dbReference type="InterPro" id="IPR012340">
    <property type="entry name" value="NA-bd_OB-fold"/>
</dbReference>
<dbReference type="Gene3D" id="2.40.50.140">
    <property type="entry name" value="Nucleic acid-binding proteins"/>
    <property type="match status" value="1"/>
</dbReference>
<dbReference type="FunFam" id="2.40.50.140:FF:000051">
    <property type="entry name" value="RNA-binding transcriptional accessory protein"/>
    <property type="match status" value="1"/>
</dbReference>
<evidence type="ECO:0000313" key="6">
    <source>
        <dbReference type="Proteomes" id="UP000249099"/>
    </source>
</evidence>
<reference evidence="3 7" key="3">
    <citation type="submission" date="2019-07" db="EMBL/GenBank/DDBJ databases">
        <title>Genome assembly of a nasal isolate of Dolosigranulum pigrum from a chronic sinusitis patient.</title>
        <authorList>
            <person name="Baig S."/>
            <person name="Overballe-Petersen S."/>
            <person name="Kaspar U."/>
            <person name="Rendboe A."/>
            <person name="de Man T."/>
            <person name="Liu C."/>
            <person name="Price L.B."/>
            <person name="Stegger M."/>
            <person name="Becker K."/>
            <person name="Skytt Andersen P."/>
        </authorList>
    </citation>
    <scope>NUCLEOTIDE SEQUENCE [LARGE SCALE GENOMIC DNA]</scope>
    <source>
        <strain evidence="3 7">83VPs-KB5</strain>
    </source>
</reference>
<accession>A0A1S8KNE6</accession>
<dbReference type="RefSeq" id="WP_004636680.1">
    <property type="nucleotide sequence ID" value="NZ_CALFGV010000015.1"/>
</dbReference>
<evidence type="ECO:0000313" key="7">
    <source>
        <dbReference type="Proteomes" id="UP000315953"/>
    </source>
</evidence>
<dbReference type="InterPro" id="IPR003029">
    <property type="entry name" value="S1_domain"/>
</dbReference>
<dbReference type="InterPro" id="IPR050437">
    <property type="entry name" value="Ribos_protein_bS1-like"/>
</dbReference>
<dbReference type="PANTHER" id="PTHR10724">
    <property type="entry name" value="30S RIBOSOMAL PROTEIN S1"/>
    <property type="match status" value="1"/>
</dbReference>
<dbReference type="Proteomes" id="UP000315953">
    <property type="component" value="Chromosome"/>
</dbReference>
<dbReference type="NCBIfam" id="NF040579">
    <property type="entry name" value="S1_dom_CvfD"/>
    <property type="match status" value="1"/>
</dbReference>
<dbReference type="GO" id="GO:0003735">
    <property type="term" value="F:structural constituent of ribosome"/>
    <property type="evidence" value="ECO:0007669"/>
    <property type="project" value="TreeGrafter"/>
</dbReference>
<dbReference type="GO" id="GO:0006412">
    <property type="term" value="P:translation"/>
    <property type="evidence" value="ECO:0007669"/>
    <property type="project" value="TreeGrafter"/>
</dbReference>
<reference evidence="4 6" key="2">
    <citation type="submission" date="2017-03" db="EMBL/GenBank/DDBJ databases">
        <title>wgs assembly of Dolosigranulum pigrum KPL CDC strains.</title>
        <authorList>
            <person name="Brugger S.D."/>
            <person name="Pettigrew M."/>
            <person name="Kong Y."/>
            <person name="Lemon K.P."/>
        </authorList>
    </citation>
    <scope>NUCLEOTIDE SEQUENCE [LARGE SCALE GENOMIC DNA]</scope>
    <source>
        <strain evidence="4 6">KPL1931_CDC4294-98</strain>
    </source>
</reference>
<dbReference type="SUPFAM" id="SSF50249">
    <property type="entry name" value="Nucleic acid-binding proteins"/>
    <property type="match status" value="1"/>
</dbReference>
<gene>
    <name evidence="4" type="ORF">B8A44_00430</name>
    <name evidence="2" type="ORF">BWX42_05190</name>
    <name evidence="3" type="ORF">FNV33_06940</name>
</gene>
<dbReference type="KEGG" id="dpm:FNV33_06940"/>
<dbReference type="Proteomes" id="UP000190409">
    <property type="component" value="Unassembled WGS sequence"/>
</dbReference>
<dbReference type="EMBL" id="CP041626">
    <property type="protein sequence ID" value="QDO91781.1"/>
    <property type="molecule type" value="Genomic_DNA"/>
</dbReference>
<dbReference type="Proteomes" id="UP000249099">
    <property type="component" value="Unassembled WGS sequence"/>
</dbReference>
<dbReference type="PROSITE" id="PS50126">
    <property type="entry name" value="S1"/>
    <property type="match status" value="1"/>
</dbReference>
<proteinExistence type="predicted"/>
<evidence type="ECO:0000259" key="1">
    <source>
        <dbReference type="PROSITE" id="PS50126"/>
    </source>
</evidence>
<dbReference type="GO" id="GO:0003729">
    <property type="term" value="F:mRNA binding"/>
    <property type="evidence" value="ECO:0007669"/>
    <property type="project" value="UniProtKB-ARBA"/>
</dbReference>
<evidence type="ECO:0000313" key="4">
    <source>
        <dbReference type="EMBL" id="RAN65380.1"/>
    </source>
</evidence>
<dbReference type="GeneID" id="42694830"/>
<reference evidence="2 5" key="1">
    <citation type="submission" date="2017-01" db="EMBL/GenBank/DDBJ databases">
        <title>Complete Genome Sequence of Dolosigranulum pigrum isolated from a Patient with interstitial lung disease.</title>
        <authorList>
            <person name="Mukhopadhyay R."/>
            <person name="Joaquin J."/>
            <person name="Hogue R."/>
            <person name="Fitzgerald S."/>
            <person name="Jospin G."/>
            <person name="Eisen J.A."/>
            <person name="Chaturvedi V."/>
        </authorList>
    </citation>
    <scope>NUCLEOTIDE SEQUENCE [LARGE SCALE GENOMIC DNA]</scope>
    <source>
        <strain evidence="2 5">15S00348</strain>
    </source>
</reference>
<evidence type="ECO:0000313" key="5">
    <source>
        <dbReference type="Proteomes" id="UP000190409"/>
    </source>
</evidence>
<name>A0A1S8KNE6_9LACT</name>
<dbReference type="AlphaFoldDB" id="A0A1S8KNE6"/>
<sequence>MEYTIGDRVRGKVTGIQPYGVFVELDEQTQGLIHISEVKHAYVKDLHELFEVGEDVDVMIMDIDEYSKKISLSIRSMIKAVHHPFSNPRKNPRFDRKRGIGFDTVAEKMPGWIDTALKEISEQSEE</sequence>
<dbReference type="GO" id="GO:0005737">
    <property type="term" value="C:cytoplasm"/>
    <property type="evidence" value="ECO:0007669"/>
    <property type="project" value="UniProtKB-ARBA"/>
</dbReference>